<comment type="similarity">
    <text evidence="2">Belongs to the bacterial solute-binding protein 8 family.</text>
</comment>
<dbReference type="InterPro" id="IPR051313">
    <property type="entry name" value="Bact_iron-sidero_bind"/>
</dbReference>
<organism evidence="8 9">
    <name type="scientific">Candidatus Avipropionibacterium avicola</name>
    <dbReference type="NCBI Taxonomy" id="2840701"/>
    <lineage>
        <taxon>Bacteria</taxon>
        <taxon>Bacillati</taxon>
        <taxon>Actinomycetota</taxon>
        <taxon>Actinomycetes</taxon>
        <taxon>Propionibacteriales</taxon>
        <taxon>Propionibacteriaceae</taxon>
        <taxon>Propionibacteriaceae incertae sedis</taxon>
        <taxon>Candidatus Avipropionibacterium</taxon>
    </lineage>
</organism>
<dbReference type="GO" id="GO:1901678">
    <property type="term" value="P:iron coordination entity transport"/>
    <property type="evidence" value="ECO:0007669"/>
    <property type="project" value="UniProtKB-ARBA"/>
</dbReference>
<comment type="caution">
    <text evidence="8">The sequence shown here is derived from an EMBL/GenBank/DDBJ whole genome shotgun (WGS) entry which is preliminary data.</text>
</comment>
<dbReference type="PANTHER" id="PTHR30532">
    <property type="entry name" value="IRON III DICITRATE-BINDING PERIPLASMIC PROTEIN"/>
    <property type="match status" value="1"/>
</dbReference>
<dbReference type="SUPFAM" id="SSF53807">
    <property type="entry name" value="Helical backbone' metal receptor"/>
    <property type="match status" value="1"/>
</dbReference>
<evidence type="ECO:0000256" key="3">
    <source>
        <dbReference type="ARBA" id="ARBA00022448"/>
    </source>
</evidence>
<name>A0A9D1KMT6_9ACTN</name>
<dbReference type="AlphaFoldDB" id="A0A9D1KMT6"/>
<evidence type="ECO:0000259" key="7">
    <source>
        <dbReference type="PROSITE" id="PS50983"/>
    </source>
</evidence>
<feature type="signal peptide" evidence="6">
    <location>
        <begin position="1"/>
        <end position="23"/>
    </location>
</feature>
<keyword evidence="4 6" id="KW-0732">Signal</keyword>
<evidence type="ECO:0000313" key="9">
    <source>
        <dbReference type="Proteomes" id="UP000886842"/>
    </source>
</evidence>
<evidence type="ECO:0000256" key="6">
    <source>
        <dbReference type="SAM" id="SignalP"/>
    </source>
</evidence>
<keyword evidence="3" id="KW-0813">Transport</keyword>
<feature type="chain" id="PRO_5039028450" description="Fe/B12 periplasmic-binding domain-containing protein" evidence="6">
    <location>
        <begin position="24"/>
        <end position="327"/>
    </location>
</feature>
<evidence type="ECO:0000256" key="5">
    <source>
        <dbReference type="SAM" id="MobiDB-lite"/>
    </source>
</evidence>
<reference evidence="8" key="1">
    <citation type="submission" date="2020-10" db="EMBL/GenBank/DDBJ databases">
        <authorList>
            <person name="Gilroy R."/>
        </authorList>
    </citation>
    <scope>NUCLEOTIDE SEQUENCE</scope>
    <source>
        <strain evidence="8">ChiGjej1B1-24693</strain>
    </source>
</reference>
<dbReference type="PROSITE" id="PS50983">
    <property type="entry name" value="FE_B12_PBP"/>
    <property type="match status" value="1"/>
</dbReference>
<dbReference type="PROSITE" id="PS51257">
    <property type="entry name" value="PROKAR_LIPOPROTEIN"/>
    <property type="match status" value="1"/>
</dbReference>
<dbReference type="InterPro" id="IPR002491">
    <property type="entry name" value="ABC_transptr_periplasmic_BD"/>
</dbReference>
<evidence type="ECO:0000256" key="4">
    <source>
        <dbReference type="ARBA" id="ARBA00022729"/>
    </source>
</evidence>
<evidence type="ECO:0000256" key="1">
    <source>
        <dbReference type="ARBA" id="ARBA00004196"/>
    </source>
</evidence>
<sequence>MSMTHRRLLAVLVLLVGLCGCQAGSGEGPVAPSDPTVHTVETVHGPIEVPLEPRRIVALSYETVGQLASLGAEVVGAPGDADERALLDEQLQRHLAGVASIGPAGDPDLAAVAALEPDLIVGDATTGPASPDPTSPGPASHAQLTRIAPTVIATGVDAGDWKSVVATLADASGTGALLTVVRNDYNAKVDDVRHRWSAEFDRWGFAPIAPGHRASTVRVLGPDDPIGAVHADLELPLTAGFGAAATTGSDLAVEGLGDLLGPTDVVIVHTGGLHAERTGRGAPLRQLFRALRAAGAGQVHGIEAPVTDYRTAMAYLDALDQQVLAEL</sequence>
<feature type="domain" description="Fe/B12 periplasmic-binding" evidence="7">
    <location>
        <begin position="55"/>
        <end position="327"/>
    </location>
</feature>
<gene>
    <name evidence="8" type="ORF">IAA98_14040</name>
</gene>
<feature type="region of interest" description="Disordered" evidence="5">
    <location>
        <begin position="122"/>
        <end position="141"/>
    </location>
</feature>
<dbReference type="EMBL" id="DVLP01000409">
    <property type="protein sequence ID" value="HIT76699.1"/>
    <property type="molecule type" value="Genomic_DNA"/>
</dbReference>
<evidence type="ECO:0000256" key="2">
    <source>
        <dbReference type="ARBA" id="ARBA00008814"/>
    </source>
</evidence>
<reference evidence="8" key="2">
    <citation type="journal article" date="2021" name="PeerJ">
        <title>Extensive microbial diversity within the chicken gut microbiome revealed by metagenomics and culture.</title>
        <authorList>
            <person name="Gilroy R."/>
            <person name="Ravi A."/>
            <person name="Getino M."/>
            <person name="Pursley I."/>
            <person name="Horton D.L."/>
            <person name="Alikhan N.F."/>
            <person name="Baker D."/>
            <person name="Gharbi K."/>
            <person name="Hall N."/>
            <person name="Watson M."/>
            <person name="Adriaenssens E.M."/>
            <person name="Foster-Nyarko E."/>
            <person name="Jarju S."/>
            <person name="Secka A."/>
            <person name="Antonio M."/>
            <person name="Oren A."/>
            <person name="Chaudhuri R.R."/>
            <person name="La Ragione R."/>
            <person name="Hildebrand F."/>
            <person name="Pallen M.J."/>
        </authorList>
    </citation>
    <scope>NUCLEOTIDE SEQUENCE</scope>
    <source>
        <strain evidence="8">ChiGjej1B1-24693</strain>
    </source>
</reference>
<comment type="subcellular location">
    <subcellularLocation>
        <location evidence="1">Cell envelope</location>
    </subcellularLocation>
</comment>
<dbReference type="Proteomes" id="UP000886842">
    <property type="component" value="Unassembled WGS sequence"/>
</dbReference>
<protein>
    <recommendedName>
        <fullName evidence="7">Fe/B12 periplasmic-binding domain-containing protein</fullName>
    </recommendedName>
</protein>
<evidence type="ECO:0000313" key="8">
    <source>
        <dbReference type="EMBL" id="HIT76699.1"/>
    </source>
</evidence>
<dbReference type="PANTHER" id="PTHR30532:SF1">
    <property type="entry name" value="IRON(3+)-HYDROXAMATE-BINDING PROTEIN FHUD"/>
    <property type="match status" value="1"/>
</dbReference>
<dbReference type="GO" id="GO:0030288">
    <property type="term" value="C:outer membrane-bounded periplasmic space"/>
    <property type="evidence" value="ECO:0007669"/>
    <property type="project" value="TreeGrafter"/>
</dbReference>
<dbReference type="Gene3D" id="3.40.50.1980">
    <property type="entry name" value="Nitrogenase molybdenum iron protein domain"/>
    <property type="match status" value="2"/>
</dbReference>
<accession>A0A9D1KMT6</accession>
<proteinExistence type="inferred from homology"/>